<evidence type="ECO:0000313" key="2">
    <source>
        <dbReference type="Proteomes" id="UP001172101"/>
    </source>
</evidence>
<reference evidence="1" key="1">
    <citation type="submission" date="2023-06" db="EMBL/GenBank/DDBJ databases">
        <title>Genome-scale phylogeny and comparative genomics of the fungal order Sordariales.</title>
        <authorList>
            <consortium name="Lawrence Berkeley National Laboratory"/>
            <person name="Hensen N."/>
            <person name="Bonometti L."/>
            <person name="Westerberg I."/>
            <person name="Brannstrom I.O."/>
            <person name="Guillou S."/>
            <person name="Cros-Aarteil S."/>
            <person name="Calhoun S."/>
            <person name="Haridas S."/>
            <person name="Kuo A."/>
            <person name="Mondo S."/>
            <person name="Pangilinan J."/>
            <person name="Riley R."/>
            <person name="LaButti K."/>
            <person name="Andreopoulos B."/>
            <person name="Lipzen A."/>
            <person name="Chen C."/>
            <person name="Yanf M."/>
            <person name="Daum C."/>
            <person name="Ng V."/>
            <person name="Clum A."/>
            <person name="Steindorff A."/>
            <person name="Ohm R."/>
            <person name="Martin F."/>
            <person name="Silar P."/>
            <person name="Natvig D."/>
            <person name="Lalanne C."/>
            <person name="Gautier V."/>
            <person name="Ament-velasquez S.L."/>
            <person name="Kruys A."/>
            <person name="Hutchinson M.I."/>
            <person name="Powell A.J."/>
            <person name="Barry K."/>
            <person name="Miller A.N."/>
            <person name="Grigoriev I.V."/>
            <person name="Debuchy R."/>
            <person name="Gladieux P."/>
            <person name="Thoren M.H."/>
            <person name="Johannesson H."/>
        </authorList>
    </citation>
    <scope>NUCLEOTIDE SEQUENCE</scope>
    <source>
        <strain evidence="1">SMH2392-1A</strain>
    </source>
</reference>
<comment type="caution">
    <text evidence="1">The sequence shown here is derived from an EMBL/GenBank/DDBJ whole genome shotgun (WGS) entry which is preliminary data.</text>
</comment>
<organism evidence="1 2">
    <name type="scientific">Lasiosphaeria miniovina</name>
    <dbReference type="NCBI Taxonomy" id="1954250"/>
    <lineage>
        <taxon>Eukaryota</taxon>
        <taxon>Fungi</taxon>
        <taxon>Dikarya</taxon>
        <taxon>Ascomycota</taxon>
        <taxon>Pezizomycotina</taxon>
        <taxon>Sordariomycetes</taxon>
        <taxon>Sordariomycetidae</taxon>
        <taxon>Sordariales</taxon>
        <taxon>Lasiosphaeriaceae</taxon>
        <taxon>Lasiosphaeria</taxon>
    </lineage>
</organism>
<keyword evidence="2" id="KW-1185">Reference proteome</keyword>
<accession>A0AA40E1C2</accession>
<gene>
    <name evidence="1" type="ORF">B0T26DRAFT_706331</name>
</gene>
<name>A0AA40E1C2_9PEZI</name>
<evidence type="ECO:0000313" key="1">
    <source>
        <dbReference type="EMBL" id="KAK0723395.1"/>
    </source>
</evidence>
<protein>
    <submittedName>
        <fullName evidence="1">Uncharacterized protein</fullName>
    </submittedName>
</protein>
<dbReference type="RefSeq" id="XP_060299319.1">
    <property type="nucleotide sequence ID" value="XM_060441805.1"/>
</dbReference>
<dbReference type="EMBL" id="JAUIRO010000003">
    <property type="protein sequence ID" value="KAK0723395.1"/>
    <property type="molecule type" value="Genomic_DNA"/>
</dbReference>
<sequence length="171" mass="19479">MEPTTATKVEETAYPNGLSISELISAHPRVRLFVHPLLWTWQHLSLLGCKFSDNGILSPPPPTTILPSPTRNQPEQYSDTNLACALATSKRSHSRWWGLTRLLKEEWRVADLPCKYFASSSQSPPPLTQLGYLHLDELARERRSRRRHLTNNPNPYEDPYLIALLIALAQE</sequence>
<proteinExistence type="predicted"/>
<dbReference type="Proteomes" id="UP001172101">
    <property type="component" value="Unassembled WGS sequence"/>
</dbReference>
<dbReference type="AlphaFoldDB" id="A0AA40E1C2"/>
<dbReference type="GeneID" id="85325075"/>